<name>A0A2V3TZW3_9HYPH</name>
<reference evidence="2 3" key="1">
    <citation type="submission" date="2018-05" db="EMBL/GenBank/DDBJ databases">
        <title>Genomic Encyclopedia of Type Strains, Phase IV (KMG-IV): sequencing the most valuable type-strain genomes for metagenomic binning, comparative biology and taxonomic classification.</title>
        <authorList>
            <person name="Goeker M."/>
        </authorList>
    </citation>
    <scope>NUCLEOTIDE SEQUENCE [LARGE SCALE GENOMIC DNA]</scope>
    <source>
        <strain evidence="2 3">DSM 6462</strain>
    </source>
</reference>
<feature type="transmembrane region" description="Helical" evidence="1">
    <location>
        <begin position="64"/>
        <end position="83"/>
    </location>
</feature>
<evidence type="ECO:0000313" key="2">
    <source>
        <dbReference type="EMBL" id="PXW54541.1"/>
    </source>
</evidence>
<keyword evidence="1" id="KW-0812">Transmembrane</keyword>
<dbReference type="RefSeq" id="WP_146227485.1">
    <property type="nucleotide sequence ID" value="NZ_JAHBRY010000001.1"/>
</dbReference>
<evidence type="ECO:0000313" key="3">
    <source>
        <dbReference type="Proteomes" id="UP000248021"/>
    </source>
</evidence>
<organism evidence="2 3">
    <name type="scientific">Chelatococcus asaccharovorans</name>
    <dbReference type="NCBI Taxonomy" id="28210"/>
    <lineage>
        <taxon>Bacteria</taxon>
        <taxon>Pseudomonadati</taxon>
        <taxon>Pseudomonadota</taxon>
        <taxon>Alphaproteobacteria</taxon>
        <taxon>Hyphomicrobiales</taxon>
        <taxon>Chelatococcaceae</taxon>
        <taxon>Chelatococcus</taxon>
    </lineage>
</organism>
<accession>A0A2V3TZW3</accession>
<keyword evidence="3" id="KW-1185">Reference proteome</keyword>
<dbReference type="EMBL" id="QJJK01000011">
    <property type="protein sequence ID" value="PXW54541.1"/>
    <property type="molecule type" value="Genomic_DNA"/>
</dbReference>
<proteinExistence type="predicted"/>
<keyword evidence="1" id="KW-0472">Membrane</keyword>
<keyword evidence="1" id="KW-1133">Transmembrane helix</keyword>
<dbReference type="AlphaFoldDB" id="A0A2V3TZW3"/>
<protein>
    <submittedName>
        <fullName evidence="2">Uncharacterized protein</fullName>
    </submittedName>
</protein>
<gene>
    <name evidence="2" type="ORF">C7450_11172</name>
</gene>
<feature type="transmembrane region" description="Helical" evidence="1">
    <location>
        <begin position="90"/>
        <end position="110"/>
    </location>
</feature>
<sequence>MIRENANRTDRPAAAEMGHAGVVAASALVGVVAWALLAGMIALMNADVVNDATASHAGQFAARYALNFGGTIGAVVGAIIATWRSGGRSFAGWITAGALVLFFISAGMGAK</sequence>
<evidence type="ECO:0000256" key="1">
    <source>
        <dbReference type="SAM" id="Phobius"/>
    </source>
</evidence>
<feature type="transmembrane region" description="Helical" evidence="1">
    <location>
        <begin position="21"/>
        <end position="44"/>
    </location>
</feature>
<comment type="caution">
    <text evidence="2">The sequence shown here is derived from an EMBL/GenBank/DDBJ whole genome shotgun (WGS) entry which is preliminary data.</text>
</comment>
<dbReference type="Proteomes" id="UP000248021">
    <property type="component" value="Unassembled WGS sequence"/>
</dbReference>